<dbReference type="InterPro" id="IPR026001">
    <property type="entry name" value="Abi-like_C"/>
</dbReference>
<organism evidence="2 3">
    <name type="scientific">Sutcliffiella tianshenii</name>
    <dbReference type="NCBI Taxonomy" id="1463404"/>
    <lineage>
        <taxon>Bacteria</taxon>
        <taxon>Bacillati</taxon>
        <taxon>Bacillota</taxon>
        <taxon>Bacilli</taxon>
        <taxon>Bacillales</taxon>
        <taxon>Bacillaceae</taxon>
        <taxon>Sutcliffiella</taxon>
    </lineage>
</organism>
<keyword evidence="3" id="KW-1185">Reference proteome</keyword>
<dbReference type="Pfam" id="PF14355">
    <property type="entry name" value="Abi_C"/>
    <property type="match status" value="1"/>
</dbReference>
<name>A0ABS2P0Q3_9BACI</name>
<gene>
    <name evidence="2" type="ORF">JOC95_002026</name>
</gene>
<evidence type="ECO:0000313" key="2">
    <source>
        <dbReference type="EMBL" id="MBM7620173.1"/>
    </source>
</evidence>
<protein>
    <submittedName>
        <fullName evidence="2">Uncharacterized protein (UPF0332 family)</fullName>
    </submittedName>
</protein>
<accession>A0ABS2P0Q3</accession>
<dbReference type="EMBL" id="JAFBED010000004">
    <property type="protein sequence ID" value="MBM7620173.1"/>
    <property type="molecule type" value="Genomic_DNA"/>
</dbReference>
<feature type="domain" description="Abortive infection protein-like C-terminal" evidence="1">
    <location>
        <begin position="189"/>
        <end position="256"/>
    </location>
</feature>
<proteinExistence type="predicted"/>
<evidence type="ECO:0000259" key="1">
    <source>
        <dbReference type="Pfam" id="PF14355"/>
    </source>
</evidence>
<reference evidence="2 3" key="1">
    <citation type="submission" date="2021-01" db="EMBL/GenBank/DDBJ databases">
        <title>Genomic Encyclopedia of Type Strains, Phase IV (KMG-IV): sequencing the most valuable type-strain genomes for metagenomic binning, comparative biology and taxonomic classification.</title>
        <authorList>
            <person name="Goeker M."/>
        </authorList>
    </citation>
    <scope>NUCLEOTIDE SEQUENCE [LARGE SCALE GENOMIC DNA]</scope>
    <source>
        <strain evidence="2 3">DSM 25879</strain>
    </source>
</reference>
<evidence type="ECO:0000313" key="3">
    <source>
        <dbReference type="Proteomes" id="UP000737402"/>
    </source>
</evidence>
<comment type="caution">
    <text evidence="2">The sequence shown here is derived from an EMBL/GenBank/DDBJ whole genome shotgun (WGS) entry which is preliminary data.</text>
</comment>
<sequence>MGKLGSAEVNSVVSYLGGNGGYLGTFTYASHANFYPNYCGLDIDPNRYEGTTRSRFIQILSESSAADQSKILLGILELYPLHYFEERLEEEFITPREYQNKERLHEKINLWITQLGGEVIEQGELKHDIEFVKEVLQQADTLISNHSYGSAVDRAHTAIHGYLKALCDEQNITFSEQNVKIQDMWSKLKTDHPSFNIEVREHQRPINQTVNAIGKFLENMNDIRNRHGFSHPNEDIIEENEARFIINLSRVLLFYIDSKTNE</sequence>
<dbReference type="RefSeq" id="WP_204415680.1">
    <property type="nucleotide sequence ID" value="NZ_JAFBED010000004.1"/>
</dbReference>
<dbReference type="Proteomes" id="UP000737402">
    <property type="component" value="Unassembled WGS sequence"/>
</dbReference>